<dbReference type="Proteomes" id="UP000887159">
    <property type="component" value="Unassembled WGS sequence"/>
</dbReference>
<dbReference type="AlphaFoldDB" id="A0A8X6W7P7"/>
<accession>A0A8X6W7P7</accession>
<protein>
    <submittedName>
        <fullName evidence="1">Uncharacterized protein</fullName>
    </submittedName>
</protein>
<proteinExistence type="predicted"/>
<sequence>MDKSHCLRYVAAVAKRSSSQTCDRRVMSSSLVPLKTRRVEVLMHVKSLGAQTSVPWCYVEVRRFQLRCRPRPLTMVLNNRSIAKTLL</sequence>
<dbReference type="EMBL" id="BMAU01021389">
    <property type="protein sequence ID" value="GFY29665.1"/>
    <property type="molecule type" value="Genomic_DNA"/>
</dbReference>
<organism evidence="1 2">
    <name type="scientific">Trichonephila clavipes</name>
    <name type="common">Golden silk orbweaver</name>
    <name type="synonym">Nephila clavipes</name>
    <dbReference type="NCBI Taxonomy" id="2585209"/>
    <lineage>
        <taxon>Eukaryota</taxon>
        <taxon>Metazoa</taxon>
        <taxon>Ecdysozoa</taxon>
        <taxon>Arthropoda</taxon>
        <taxon>Chelicerata</taxon>
        <taxon>Arachnida</taxon>
        <taxon>Araneae</taxon>
        <taxon>Araneomorphae</taxon>
        <taxon>Entelegynae</taxon>
        <taxon>Araneoidea</taxon>
        <taxon>Nephilidae</taxon>
        <taxon>Trichonephila</taxon>
    </lineage>
</organism>
<keyword evidence="2" id="KW-1185">Reference proteome</keyword>
<comment type="caution">
    <text evidence="1">The sequence shown here is derived from an EMBL/GenBank/DDBJ whole genome shotgun (WGS) entry which is preliminary data.</text>
</comment>
<reference evidence="1" key="1">
    <citation type="submission" date="2020-08" db="EMBL/GenBank/DDBJ databases">
        <title>Multicomponent nature underlies the extraordinary mechanical properties of spider dragline silk.</title>
        <authorList>
            <person name="Kono N."/>
            <person name="Nakamura H."/>
            <person name="Mori M."/>
            <person name="Yoshida Y."/>
            <person name="Ohtoshi R."/>
            <person name="Malay A.D."/>
            <person name="Moran D.A.P."/>
            <person name="Tomita M."/>
            <person name="Numata K."/>
            <person name="Arakawa K."/>
        </authorList>
    </citation>
    <scope>NUCLEOTIDE SEQUENCE</scope>
</reference>
<name>A0A8X6W7P7_TRICX</name>
<evidence type="ECO:0000313" key="1">
    <source>
        <dbReference type="EMBL" id="GFY29665.1"/>
    </source>
</evidence>
<evidence type="ECO:0000313" key="2">
    <source>
        <dbReference type="Proteomes" id="UP000887159"/>
    </source>
</evidence>
<gene>
    <name evidence="1" type="ORF">TNCV_1812451</name>
</gene>